<protein>
    <submittedName>
        <fullName evidence="1">Uncharacterized protein</fullName>
    </submittedName>
</protein>
<evidence type="ECO:0000313" key="2">
    <source>
        <dbReference type="Proteomes" id="UP001360953"/>
    </source>
</evidence>
<accession>A0ABR1LWS7</accession>
<reference evidence="1 2" key="1">
    <citation type="submission" date="2024-04" db="EMBL/GenBank/DDBJ databases">
        <title>Phyllosticta paracitricarpa is synonymous to the EU quarantine fungus P. citricarpa based on phylogenomic analyses.</title>
        <authorList>
            <consortium name="Lawrence Berkeley National Laboratory"/>
            <person name="Van ingen-buijs V.A."/>
            <person name="Van westerhoven A.C."/>
            <person name="Haridas S."/>
            <person name="Skiadas P."/>
            <person name="Martin F."/>
            <person name="Groenewald J.Z."/>
            <person name="Crous P.W."/>
            <person name="Seidl M.F."/>
        </authorList>
    </citation>
    <scope>NUCLEOTIDE SEQUENCE [LARGE SCALE GENOMIC DNA]</scope>
    <source>
        <strain evidence="1 2">CPC 17464</strain>
    </source>
</reference>
<gene>
    <name evidence="1" type="ORF">J3D65DRAFT_619338</name>
</gene>
<dbReference type="GeneID" id="92032642"/>
<name>A0ABR1LWS7_9PEZI</name>
<dbReference type="Proteomes" id="UP001360953">
    <property type="component" value="Unassembled WGS sequence"/>
</dbReference>
<comment type="caution">
    <text evidence="1">The sequence shown here is derived from an EMBL/GenBank/DDBJ whole genome shotgun (WGS) entry which is preliminary data.</text>
</comment>
<dbReference type="RefSeq" id="XP_066656920.1">
    <property type="nucleotide sequence ID" value="XM_066799736.1"/>
</dbReference>
<evidence type="ECO:0000313" key="1">
    <source>
        <dbReference type="EMBL" id="KAK7539649.1"/>
    </source>
</evidence>
<dbReference type="EMBL" id="JBBPEH010000004">
    <property type="protein sequence ID" value="KAK7539649.1"/>
    <property type="molecule type" value="Genomic_DNA"/>
</dbReference>
<proteinExistence type="predicted"/>
<sequence>MVQAPVRCAGHAFSVCPCSFTRPLASFAHLRALLTCRAIANEPSGRLATSWHGSPSRLRVGPSSVVSSLNFRPNTSLALPCLAALHQSTTGLSRLSLIFANRAANVSLFITPCSPCPDCSNPSTPVTASLDKPTRWLSVAAHSGIIRIISATKPSPHPSRKSAQQTPSIRILSVCLCWRVRASDVSDKAWVAGPAPRAE</sequence>
<organism evidence="1 2">
    <name type="scientific">Phyllosticta citribraziliensis</name>
    <dbReference type="NCBI Taxonomy" id="989973"/>
    <lineage>
        <taxon>Eukaryota</taxon>
        <taxon>Fungi</taxon>
        <taxon>Dikarya</taxon>
        <taxon>Ascomycota</taxon>
        <taxon>Pezizomycotina</taxon>
        <taxon>Dothideomycetes</taxon>
        <taxon>Dothideomycetes incertae sedis</taxon>
        <taxon>Botryosphaeriales</taxon>
        <taxon>Phyllostictaceae</taxon>
        <taxon>Phyllosticta</taxon>
    </lineage>
</organism>
<keyword evidence="2" id="KW-1185">Reference proteome</keyword>